<dbReference type="CDD" id="cd06339">
    <property type="entry name" value="PBP1_YraM_LppC_lipoprotein-like"/>
    <property type="match status" value="1"/>
</dbReference>
<comment type="caution">
    <text evidence="2">The sequence shown here is derived from an EMBL/GenBank/DDBJ whole genome shotgun (WGS) entry which is preliminary data.</text>
</comment>
<dbReference type="GO" id="GO:0009252">
    <property type="term" value="P:peptidoglycan biosynthetic process"/>
    <property type="evidence" value="ECO:0007669"/>
    <property type="project" value="TreeGrafter"/>
</dbReference>
<protein>
    <recommendedName>
        <fullName evidence="4">Penicillin-binding protein activator</fullName>
    </recommendedName>
</protein>
<gene>
    <name evidence="2" type="ORF">HNQ50_001922</name>
</gene>
<sequence>MHARVLPAVMRGVAAVLYGLTMLAASPLHAEPVLQMRIASAPVASEAASVPMSLPASASASAPQAAPSKGGNFIAVLLPAKAKAWRPAVEAIKAGLFAAESALSDGNQPPLRIFDTTDADEDVLTQFERASQMGAAAVIGPLTKSAVNKLADSGEFSFPVLALNSFDGETPRQPHLFSFSLSLEAEAAQVAKQMRSDGVSRPVVISVDGALPLRMTQGFTDGWRAQGVEGASVLKVGPKEFALLKGQLELMDADAVFLAMDERTARRVRPFIGTGRPIYASSQINTGKLPTTAMLDLAGIHYLDMPWLINPDTPEYKIYEHARSPSNDLERLFAMGVDAWKIAAALLLTPPDQLAIKDGLTGRLRMDPHNIVQRELVPGTLSVSIPNAEAPGYTEAPDPAPASAP</sequence>
<proteinExistence type="predicted"/>
<dbReference type="PANTHER" id="PTHR38038:SF1">
    <property type="entry name" value="PENICILLIN-BINDING PROTEIN ACTIVATOR LPOA"/>
    <property type="match status" value="1"/>
</dbReference>
<accession>A0A840RCK1</accession>
<evidence type="ECO:0000313" key="3">
    <source>
        <dbReference type="Proteomes" id="UP000543030"/>
    </source>
</evidence>
<reference evidence="2 3" key="1">
    <citation type="submission" date="2020-08" db="EMBL/GenBank/DDBJ databases">
        <title>Genomic Encyclopedia of Type Strains, Phase IV (KMG-IV): sequencing the most valuable type-strain genomes for metagenomic binning, comparative biology and taxonomic classification.</title>
        <authorList>
            <person name="Goeker M."/>
        </authorList>
    </citation>
    <scope>NUCLEOTIDE SEQUENCE [LARGE SCALE GENOMIC DNA]</scope>
    <source>
        <strain evidence="2 3">DSM 18233</strain>
    </source>
</reference>
<name>A0A840RCK1_9NEIS</name>
<dbReference type="GO" id="GO:0030234">
    <property type="term" value="F:enzyme regulator activity"/>
    <property type="evidence" value="ECO:0007669"/>
    <property type="project" value="TreeGrafter"/>
</dbReference>
<evidence type="ECO:0000256" key="1">
    <source>
        <dbReference type="ARBA" id="ARBA00023136"/>
    </source>
</evidence>
<dbReference type="Gene3D" id="3.40.50.2300">
    <property type="match status" value="2"/>
</dbReference>
<dbReference type="PANTHER" id="PTHR38038">
    <property type="entry name" value="PENICILLIN-BINDING PROTEIN ACTIVATOR LPOA"/>
    <property type="match status" value="1"/>
</dbReference>
<dbReference type="RefSeq" id="WP_184099871.1">
    <property type="nucleotide sequence ID" value="NZ_JACHHN010000003.1"/>
</dbReference>
<dbReference type="Proteomes" id="UP000543030">
    <property type="component" value="Unassembled WGS sequence"/>
</dbReference>
<evidence type="ECO:0008006" key="4">
    <source>
        <dbReference type="Google" id="ProtNLM"/>
    </source>
</evidence>
<dbReference type="InterPro" id="IPR028082">
    <property type="entry name" value="Peripla_BP_I"/>
</dbReference>
<evidence type="ECO:0000313" key="2">
    <source>
        <dbReference type="EMBL" id="MBB5191199.1"/>
    </source>
</evidence>
<dbReference type="GO" id="GO:0031241">
    <property type="term" value="C:periplasmic side of cell outer membrane"/>
    <property type="evidence" value="ECO:0007669"/>
    <property type="project" value="TreeGrafter"/>
</dbReference>
<organism evidence="2 3">
    <name type="scientific">Silvimonas terrae</name>
    <dbReference type="NCBI Taxonomy" id="300266"/>
    <lineage>
        <taxon>Bacteria</taxon>
        <taxon>Pseudomonadati</taxon>
        <taxon>Pseudomonadota</taxon>
        <taxon>Betaproteobacteria</taxon>
        <taxon>Neisseriales</taxon>
        <taxon>Chitinibacteraceae</taxon>
        <taxon>Silvimonas</taxon>
    </lineage>
</organism>
<dbReference type="InterPro" id="IPR007443">
    <property type="entry name" value="LpoA"/>
</dbReference>
<dbReference type="AlphaFoldDB" id="A0A840RCK1"/>
<dbReference type="SUPFAM" id="SSF53822">
    <property type="entry name" value="Periplasmic binding protein-like I"/>
    <property type="match status" value="1"/>
</dbReference>
<keyword evidence="1" id="KW-0472">Membrane</keyword>
<dbReference type="Pfam" id="PF04348">
    <property type="entry name" value="LppC"/>
    <property type="match status" value="2"/>
</dbReference>
<dbReference type="EMBL" id="JACHHN010000003">
    <property type="protein sequence ID" value="MBB5191199.1"/>
    <property type="molecule type" value="Genomic_DNA"/>
</dbReference>
<keyword evidence="3" id="KW-1185">Reference proteome</keyword>